<dbReference type="InterPro" id="IPR005119">
    <property type="entry name" value="LysR_subst-bd"/>
</dbReference>
<comment type="similarity">
    <text evidence="1">Belongs to the LysR transcriptional regulatory family.</text>
</comment>
<evidence type="ECO:0000313" key="6">
    <source>
        <dbReference type="EMBL" id="WOJ90261.1"/>
    </source>
</evidence>
<dbReference type="InterPro" id="IPR036390">
    <property type="entry name" value="WH_DNA-bd_sf"/>
</dbReference>
<dbReference type="PANTHER" id="PTHR30537">
    <property type="entry name" value="HTH-TYPE TRANSCRIPTIONAL REGULATOR"/>
    <property type="match status" value="1"/>
</dbReference>
<evidence type="ECO:0000256" key="4">
    <source>
        <dbReference type="ARBA" id="ARBA00023163"/>
    </source>
</evidence>
<dbReference type="EMBL" id="CP136862">
    <property type="protein sequence ID" value="WOJ90261.1"/>
    <property type="molecule type" value="Genomic_DNA"/>
</dbReference>
<evidence type="ECO:0000256" key="3">
    <source>
        <dbReference type="ARBA" id="ARBA00023125"/>
    </source>
</evidence>
<accession>A0ABZ0HTY4</accession>
<dbReference type="InterPro" id="IPR058163">
    <property type="entry name" value="LysR-type_TF_proteobact-type"/>
</dbReference>
<dbReference type="InterPro" id="IPR036388">
    <property type="entry name" value="WH-like_DNA-bd_sf"/>
</dbReference>
<dbReference type="Pfam" id="PF00126">
    <property type="entry name" value="HTH_1"/>
    <property type="match status" value="1"/>
</dbReference>
<feature type="domain" description="HTH lysR-type" evidence="5">
    <location>
        <begin position="10"/>
        <end position="67"/>
    </location>
</feature>
<name>A0ABZ0HTY4_9HYPH</name>
<evidence type="ECO:0000256" key="1">
    <source>
        <dbReference type="ARBA" id="ARBA00009437"/>
    </source>
</evidence>
<reference evidence="6 7" key="1">
    <citation type="submission" date="2023-10" db="EMBL/GenBank/DDBJ databases">
        <title>Novel methanotroph of the genus Methylocapsa from a subarctic wetland.</title>
        <authorList>
            <person name="Belova S.E."/>
            <person name="Oshkin I.Y."/>
            <person name="Miroshnikov K."/>
            <person name="Dedysh S.N."/>
        </authorList>
    </citation>
    <scope>NUCLEOTIDE SEQUENCE [LARGE SCALE GENOMIC DNA]</scope>
    <source>
        <strain evidence="6 7">RX1</strain>
    </source>
</reference>
<dbReference type="RefSeq" id="WP_407339706.1">
    <property type="nucleotide sequence ID" value="NZ_CP136862.1"/>
</dbReference>
<organism evidence="6 7">
    <name type="scientific">Methylocapsa polymorpha</name>
    <dbReference type="NCBI Taxonomy" id="3080828"/>
    <lineage>
        <taxon>Bacteria</taxon>
        <taxon>Pseudomonadati</taxon>
        <taxon>Pseudomonadota</taxon>
        <taxon>Alphaproteobacteria</taxon>
        <taxon>Hyphomicrobiales</taxon>
        <taxon>Beijerinckiaceae</taxon>
        <taxon>Methylocapsa</taxon>
    </lineage>
</organism>
<dbReference type="SUPFAM" id="SSF46785">
    <property type="entry name" value="Winged helix' DNA-binding domain"/>
    <property type="match status" value="1"/>
</dbReference>
<proteinExistence type="inferred from homology"/>
<sequence>MSDRIRSAALNWEDLRYFIALARHGSLSAVARALRVNHATVARHVASLERTLSQALFERRADGYILTSDGRAVLEAANLMDEAALAVERHCDRSDELKGRVRLTLARVLADGFLIDRLGGVHERYPSLDLELIIESKVLSLANREADVALRFGRPVDSGLVARRVARIGFAFYASPKYRDRIAGGETPALIGYDEDSAFIAEATWMARRFGDARFSFRSNSQVSQAAAARAGFGVALLPRYLAGSDARLVELSFGELPADRDIWLLIRPDLTKIPRVKAVTDFLIDLFWRETKLLVGGG</sequence>
<dbReference type="Gene3D" id="1.10.10.10">
    <property type="entry name" value="Winged helix-like DNA-binding domain superfamily/Winged helix DNA-binding domain"/>
    <property type="match status" value="1"/>
</dbReference>
<keyword evidence="4" id="KW-0804">Transcription</keyword>
<keyword evidence="7" id="KW-1185">Reference proteome</keyword>
<dbReference type="InterPro" id="IPR000847">
    <property type="entry name" value="LysR_HTH_N"/>
</dbReference>
<keyword evidence="3" id="KW-0238">DNA-binding</keyword>
<dbReference type="PANTHER" id="PTHR30537:SF3">
    <property type="entry name" value="TRANSCRIPTIONAL REGULATORY PROTEIN"/>
    <property type="match status" value="1"/>
</dbReference>
<evidence type="ECO:0000313" key="7">
    <source>
        <dbReference type="Proteomes" id="UP001626536"/>
    </source>
</evidence>
<dbReference type="Pfam" id="PF03466">
    <property type="entry name" value="LysR_substrate"/>
    <property type="match status" value="1"/>
</dbReference>
<dbReference type="Gene3D" id="3.40.190.290">
    <property type="match status" value="1"/>
</dbReference>
<dbReference type="PROSITE" id="PS50931">
    <property type="entry name" value="HTH_LYSR"/>
    <property type="match status" value="1"/>
</dbReference>
<gene>
    <name evidence="6" type="ORF">RZS28_02865</name>
</gene>
<evidence type="ECO:0000259" key="5">
    <source>
        <dbReference type="PROSITE" id="PS50931"/>
    </source>
</evidence>
<keyword evidence="2" id="KW-0805">Transcription regulation</keyword>
<dbReference type="Proteomes" id="UP001626536">
    <property type="component" value="Chromosome"/>
</dbReference>
<dbReference type="SUPFAM" id="SSF53850">
    <property type="entry name" value="Periplasmic binding protein-like II"/>
    <property type="match status" value="1"/>
</dbReference>
<evidence type="ECO:0000256" key="2">
    <source>
        <dbReference type="ARBA" id="ARBA00023015"/>
    </source>
</evidence>
<protein>
    <submittedName>
        <fullName evidence="6">LysR family transcriptional regulator</fullName>
    </submittedName>
</protein>